<feature type="chain" id="PRO_5043978815" evidence="1">
    <location>
        <begin position="25"/>
        <end position="122"/>
    </location>
</feature>
<dbReference type="Proteomes" id="UP001180020">
    <property type="component" value="Unassembled WGS sequence"/>
</dbReference>
<dbReference type="AlphaFoldDB" id="A0AAV9CZZ4"/>
<evidence type="ECO:0000313" key="3">
    <source>
        <dbReference type="Proteomes" id="UP001180020"/>
    </source>
</evidence>
<evidence type="ECO:0000256" key="1">
    <source>
        <dbReference type="SAM" id="SignalP"/>
    </source>
</evidence>
<accession>A0AAV9CZZ4</accession>
<feature type="signal peptide" evidence="1">
    <location>
        <begin position="1"/>
        <end position="24"/>
    </location>
</feature>
<evidence type="ECO:0000313" key="2">
    <source>
        <dbReference type="EMBL" id="KAK1294357.1"/>
    </source>
</evidence>
<dbReference type="EMBL" id="JAUJYO010000016">
    <property type="protein sequence ID" value="KAK1294357.1"/>
    <property type="molecule type" value="Genomic_DNA"/>
</dbReference>
<keyword evidence="1" id="KW-0732">Signal</keyword>
<reference evidence="2" key="1">
    <citation type="journal article" date="2023" name="Nat. Commun.">
        <title>Diploid and tetraploid genomes of Acorus and the evolution of monocots.</title>
        <authorList>
            <person name="Ma L."/>
            <person name="Liu K.W."/>
            <person name="Li Z."/>
            <person name="Hsiao Y.Y."/>
            <person name="Qi Y."/>
            <person name="Fu T."/>
            <person name="Tang G.D."/>
            <person name="Zhang D."/>
            <person name="Sun W.H."/>
            <person name="Liu D.K."/>
            <person name="Li Y."/>
            <person name="Chen G.Z."/>
            <person name="Liu X.D."/>
            <person name="Liao X.Y."/>
            <person name="Jiang Y.T."/>
            <person name="Yu X."/>
            <person name="Hao Y."/>
            <person name="Huang J."/>
            <person name="Zhao X.W."/>
            <person name="Ke S."/>
            <person name="Chen Y.Y."/>
            <person name="Wu W.L."/>
            <person name="Hsu J.L."/>
            <person name="Lin Y.F."/>
            <person name="Huang M.D."/>
            <person name="Li C.Y."/>
            <person name="Huang L."/>
            <person name="Wang Z.W."/>
            <person name="Zhao X."/>
            <person name="Zhong W.Y."/>
            <person name="Peng D.H."/>
            <person name="Ahmad S."/>
            <person name="Lan S."/>
            <person name="Zhang J.S."/>
            <person name="Tsai W.C."/>
            <person name="Van de Peer Y."/>
            <person name="Liu Z.J."/>
        </authorList>
    </citation>
    <scope>NUCLEOTIDE SEQUENCE</scope>
    <source>
        <strain evidence="2">CP</strain>
    </source>
</reference>
<name>A0AAV9CZZ4_ACOCL</name>
<protein>
    <submittedName>
        <fullName evidence="2">Uncharacterized protein</fullName>
    </submittedName>
</protein>
<comment type="caution">
    <text evidence="2">The sequence shown here is derived from an EMBL/GenBank/DDBJ whole genome shotgun (WGS) entry which is preliminary data.</text>
</comment>
<sequence length="122" mass="13748">MATRVPTSSTFLIFFLSILVGAYCRSGLESSESVATLHHHWDFKSGPPLKELLFQSGEETAYHLFIECPVACQLWRRLKLATVLPDNRGSLDELWMVGKQMRQKGDRSASGKITQSYIPAME</sequence>
<keyword evidence="3" id="KW-1185">Reference proteome</keyword>
<reference evidence="2" key="2">
    <citation type="submission" date="2023-06" db="EMBL/GenBank/DDBJ databases">
        <authorList>
            <person name="Ma L."/>
            <person name="Liu K.-W."/>
            <person name="Li Z."/>
            <person name="Hsiao Y.-Y."/>
            <person name="Qi Y."/>
            <person name="Fu T."/>
            <person name="Tang G."/>
            <person name="Zhang D."/>
            <person name="Sun W.-H."/>
            <person name="Liu D.-K."/>
            <person name="Li Y."/>
            <person name="Chen G.-Z."/>
            <person name="Liu X.-D."/>
            <person name="Liao X.-Y."/>
            <person name="Jiang Y.-T."/>
            <person name="Yu X."/>
            <person name="Hao Y."/>
            <person name="Huang J."/>
            <person name="Zhao X.-W."/>
            <person name="Ke S."/>
            <person name="Chen Y.-Y."/>
            <person name="Wu W.-L."/>
            <person name="Hsu J.-L."/>
            <person name="Lin Y.-F."/>
            <person name="Huang M.-D."/>
            <person name="Li C.-Y."/>
            <person name="Huang L."/>
            <person name="Wang Z.-W."/>
            <person name="Zhao X."/>
            <person name="Zhong W.-Y."/>
            <person name="Peng D.-H."/>
            <person name="Ahmad S."/>
            <person name="Lan S."/>
            <person name="Zhang J.-S."/>
            <person name="Tsai W.-C."/>
            <person name="Van De Peer Y."/>
            <person name="Liu Z.-J."/>
        </authorList>
    </citation>
    <scope>NUCLEOTIDE SEQUENCE</scope>
    <source>
        <strain evidence="2">CP</strain>
        <tissue evidence="2">Leaves</tissue>
    </source>
</reference>
<organism evidence="2 3">
    <name type="scientific">Acorus calamus</name>
    <name type="common">Sweet flag</name>
    <dbReference type="NCBI Taxonomy" id="4465"/>
    <lineage>
        <taxon>Eukaryota</taxon>
        <taxon>Viridiplantae</taxon>
        <taxon>Streptophyta</taxon>
        <taxon>Embryophyta</taxon>
        <taxon>Tracheophyta</taxon>
        <taxon>Spermatophyta</taxon>
        <taxon>Magnoliopsida</taxon>
        <taxon>Liliopsida</taxon>
        <taxon>Acoraceae</taxon>
        <taxon>Acorus</taxon>
    </lineage>
</organism>
<proteinExistence type="predicted"/>
<gene>
    <name evidence="2" type="ORF">QJS10_CPA16g00526</name>
</gene>